<dbReference type="PANTHER" id="PTHR48100:SF62">
    <property type="entry name" value="GLUCOSYL-3-PHOSPHOGLYCERATE PHOSPHATASE"/>
    <property type="match status" value="1"/>
</dbReference>
<dbReference type="SMART" id="SM00855">
    <property type="entry name" value="PGAM"/>
    <property type="match status" value="1"/>
</dbReference>
<keyword evidence="1" id="KW-0378">Hydrolase</keyword>
<protein>
    <submittedName>
        <fullName evidence="1">Phosphoserine phosphatase 1</fullName>
        <ecNumber evidence="1">3.1.3.3</ecNumber>
    </submittedName>
</protein>
<dbReference type="EC" id="3.1.3.3" evidence="1"/>
<dbReference type="EMBL" id="WTPX01000139">
    <property type="protein sequence ID" value="NNJ27306.1"/>
    <property type="molecule type" value="Genomic_DNA"/>
</dbReference>
<evidence type="ECO:0000313" key="1">
    <source>
        <dbReference type="EMBL" id="NNJ27306.1"/>
    </source>
</evidence>
<dbReference type="InterPro" id="IPR029033">
    <property type="entry name" value="His_PPase_superfam"/>
</dbReference>
<evidence type="ECO:0000313" key="2">
    <source>
        <dbReference type="Proteomes" id="UP000609651"/>
    </source>
</evidence>
<dbReference type="CDD" id="cd07067">
    <property type="entry name" value="HP_PGM_like"/>
    <property type="match status" value="1"/>
</dbReference>
<gene>
    <name evidence="1" type="primary">pspA</name>
    <name evidence="1" type="ORF">LzC2_34080</name>
</gene>
<dbReference type="PIRSF" id="PIRSF000709">
    <property type="entry name" value="6PFK_2-Ptase"/>
    <property type="match status" value="1"/>
</dbReference>
<comment type="caution">
    <text evidence="1">The sequence shown here is derived from an EMBL/GenBank/DDBJ whole genome shotgun (WGS) entry which is preliminary data.</text>
</comment>
<keyword evidence="2" id="KW-1185">Reference proteome</keyword>
<organism evidence="1 2">
    <name type="scientific">Alienimonas chondri</name>
    <dbReference type="NCBI Taxonomy" id="2681879"/>
    <lineage>
        <taxon>Bacteria</taxon>
        <taxon>Pseudomonadati</taxon>
        <taxon>Planctomycetota</taxon>
        <taxon>Planctomycetia</taxon>
        <taxon>Planctomycetales</taxon>
        <taxon>Planctomycetaceae</taxon>
        <taxon>Alienimonas</taxon>
    </lineage>
</organism>
<dbReference type="InterPro" id="IPR013078">
    <property type="entry name" value="His_Pase_superF_clade-1"/>
</dbReference>
<dbReference type="Pfam" id="PF00300">
    <property type="entry name" value="His_Phos_1"/>
    <property type="match status" value="1"/>
</dbReference>
<dbReference type="Gene3D" id="3.40.50.1240">
    <property type="entry name" value="Phosphoglycerate mutase-like"/>
    <property type="match status" value="1"/>
</dbReference>
<accession>A0ABX1VIN9</accession>
<dbReference type="GO" id="GO:0016787">
    <property type="term" value="F:hydrolase activity"/>
    <property type="evidence" value="ECO:0007669"/>
    <property type="project" value="UniProtKB-KW"/>
</dbReference>
<dbReference type="PANTHER" id="PTHR48100">
    <property type="entry name" value="BROAD-SPECIFICITY PHOSPHATASE YOR283W-RELATED"/>
    <property type="match status" value="1"/>
</dbReference>
<sequence length="211" mass="22573">MSQTTLLLIRHGATEANERVPYILQGDGIDLSLSETGRAQAASVGKFLSDVPMTAVYSSGMVRANETAQAIADPHGLEVQMAEGIREVNVGGWEGMNWGDIEAAHPAEYAAFRANPGHVAYLHGESYAAVLARAAPAFADLLIRHEGERFAVVAHNVVNRAYLSALLGMPLDRAADLRQSNACVNVITHVAGQAPRVESVNQNRHVPGAWD</sequence>
<dbReference type="InterPro" id="IPR050275">
    <property type="entry name" value="PGM_Phosphatase"/>
</dbReference>
<dbReference type="SUPFAM" id="SSF53254">
    <property type="entry name" value="Phosphoglycerate mutase-like"/>
    <property type="match status" value="1"/>
</dbReference>
<dbReference type="Proteomes" id="UP000609651">
    <property type="component" value="Unassembled WGS sequence"/>
</dbReference>
<proteinExistence type="predicted"/>
<dbReference type="RefSeq" id="WP_171189213.1">
    <property type="nucleotide sequence ID" value="NZ_WTPX01000139.1"/>
</dbReference>
<reference evidence="1 2" key="1">
    <citation type="journal article" date="2020" name="Syst. Appl. Microbiol.">
        <title>Alienimonas chondri sp. nov., a novel planctomycete isolated from the biofilm of the red alga Chondrus crispus.</title>
        <authorList>
            <person name="Vitorino I."/>
            <person name="Albuquerque L."/>
            <person name="Wiegand S."/>
            <person name="Kallscheuer N."/>
            <person name="da Costa M.S."/>
            <person name="Lobo-da-Cunha A."/>
            <person name="Jogler C."/>
            <person name="Lage O.M."/>
        </authorList>
    </citation>
    <scope>NUCLEOTIDE SEQUENCE [LARGE SCALE GENOMIC DNA]</scope>
    <source>
        <strain evidence="1 2">LzC2</strain>
    </source>
</reference>
<name>A0ABX1VIN9_9PLAN</name>